<comment type="caution">
    <text evidence="2">The sequence shown here is derived from an EMBL/GenBank/DDBJ whole genome shotgun (WGS) entry which is preliminary data.</text>
</comment>
<proteinExistence type="predicted"/>
<evidence type="ECO:0000256" key="1">
    <source>
        <dbReference type="SAM" id="MobiDB-lite"/>
    </source>
</evidence>
<gene>
    <name evidence="2" type="ORF">M501DRAFT_1002767</name>
</gene>
<organism evidence="2 3">
    <name type="scientific">Patellaria atrata CBS 101060</name>
    <dbReference type="NCBI Taxonomy" id="1346257"/>
    <lineage>
        <taxon>Eukaryota</taxon>
        <taxon>Fungi</taxon>
        <taxon>Dikarya</taxon>
        <taxon>Ascomycota</taxon>
        <taxon>Pezizomycotina</taxon>
        <taxon>Dothideomycetes</taxon>
        <taxon>Dothideomycetes incertae sedis</taxon>
        <taxon>Patellariales</taxon>
        <taxon>Patellariaceae</taxon>
        <taxon>Patellaria</taxon>
    </lineage>
</organism>
<feature type="region of interest" description="Disordered" evidence="1">
    <location>
        <begin position="1"/>
        <end position="102"/>
    </location>
</feature>
<reference evidence="2" key="1">
    <citation type="journal article" date="2020" name="Stud. Mycol.">
        <title>101 Dothideomycetes genomes: a test case for predicting lifestyles and emergence of pathogens.</title>
        <authorList>
            <person name="Haridas S."/>
            <person name="Albert R."/>
            <person name="Binder M."/>
            <person name="Bloem J."/>
            <person name="Labutti K."/>
            <person name="Salamov A."/>
            <person name="Andreopoulos B."/>
            <person name="Baker S."/>
            <person name="Barry K."/>
            <person name="Bills G."/>
            <person name="Bluhm B."/>
            <person name="Cannon C."/>
            <person name="Castanera R."/>
            <person name="Culley D."/>
            <person name="Daum C."/>
            <person name="Ezra D."/>
            <person name="Gonzalez J."/>
            <person name="Henrissat B."/>
            <person name="Kuo A."/>
            <person name="Liang C."/>
            <person name="Lipzen A."/>
            <person name="Lutzoni F."/>
            <person name="Magnuson J."/>
            <person name="Mondo S."/>
            <person name="Nolan M."/>
            <person name="Ohm R."/>
            <person name="Pangilinan J."/>
            <person name="Park H.-J."/>
            <person name="Ramirez L."/>
            <person name="Alfaro M."/>
            <person name="Sun H."/>
            <person name="Tritt A."/>
            <person name="Yoshinaga Y."/>
            <person name="Zwiers L.-H."/>
            <person name="Turgeon B."/>
            <person name="Goodwin S."/>
            <person name="Spatafora J."/>
            <person name="Crous P."/>
            <person name="Grigoriev I."/>
        </authorList>
    </citation>
    <scope>NUCLEOTIDE SEQUENCE</scope>
    <source>
        <strain evidence="2">CBS 101060</strain>
    </source>
</reference>
<feature type="compositionally biased region" description="Pro residues" evidence="1">
    <location>
        <begin position="80"/>
        <end position="100"/>
    </location>
</feature>
<keyword evidence="3" id="KW-1185">Reference proteome</keyword>
<feature type="compositionally biased region" description="Low complexity" evidence="1">
    <location>
        <begin position="70"/>
        <end position="79"/>
    </location>
</feature>
<sequence length="127" mass="13236">MSSTALDPPAPEGRSASVPRAAFTRPPTRSNTFPSPEIPKAARPVKHATFAADLEQPPPTAASAPPGNIPPNNRNGGAPPMYPPPPPSGPPQQSPSPPKPLAGGIIEVEAYKRQILCVYSFASSFSY</sequence>
<dbReference type="EMBL" id="MU006093">
    <property type="protein sequence ID" value="KAF2840415.1"/>
    <property type="molecule type" value="Genomic_DNA"/>
</dbReference>
<dbReference type="AlphaFoldDB" id="A0A9P4SD48"/>
<evidence type="ECO:0000313" key="3">
    <source>
        <dbReference type="Proteomes" id="UP000799429"/>
    </source>
</evidence>
<accession>A0A9P4SD48</accession>
<evidence type="ECO:0000313" key="2">
    <source>
        <dbReference type="EMBL" id="KAF2840415.1"/>
    </source>
</evidence>
<name>A0A9P4SD48_9PEZI</name>
<protein>
    <submittedName>
        <fullName evidence="2">Uncharacterized protein</fullName>
    </submittedName>
</protein>
<dbReference type="Proteomes" id="UP000799429">
    <property type="component" value="Unassembled WGS sequence"/>
</dbReference>